<dbReference type="OrthoDB" id="300709at2759"/>
<dbReference type="GO" id="GO:0005634">
    <property type="term" value="C:nucleus"/>
    <property type="evidence" value="ECO:0007669"/>
    <property type="project" value="TreeGrafter"/>
</dbReference>
<dbReference type="Gene3D" id="3.90.25.10">
    <property type="entry name" value="UDP-galactose 4-epimerase, domain 1"/>
    <property type="match status" value="1"/>
</dbReference>
<protein>
    <submittedName>
        <fullName evidence="4">Putative hscarg dehydrogenase</fullName>
    </submittedName>
</protein>
<feature type="domain" description="NmrA-like" evidence="3">
    <location>
        <begin position="4"/>
        <end position="247"/>
    </location>
</feature>
<accession>A0A6A6WII1</accession>
<dbReference type="Gene3D" id="3.40.50.720">
    <property type="entry name" value="NAD(P)-binding Rossmann-like Domain"/>
    <property type="match status" value="1"/>
</dbReference>
<reference evidence="4" key="1">
    <citation type="journal article" date="2020" name="Stud. Mycol.">
        <title>101 Dothideomycetes genomes: a test case for predicting lifestyles and emergence of pathogens.</title>
        <authorList>
            <person name="Haridas S."/>
            <person name="Albert R."/>
            <person name="Binder M."/>
            <person name="Bloem J."/>
            <person name="Labutti K."/>
            <person name="Salamov A."/>
            <person name="Andreopoulos B."/>
            <person name="Baker S."/>
            <person name="Barry K."/>
            <person name="Bills G."/>
            <person name="Bluhm B."/>
            <person name="Cannon C."/>
            <person name="Castanera R."/>
            <person name="Culley D."/>
            <person name="Daum C."/>
            <person name="Ezra D."/>
            <person name="Gonzalez J."/>
            <person name="Henrissat B."/>
            <person name="Kuo A."/>
            <person name="Liang C."/>
            <person name="Lipzen A."/>
            <person name="Lutzoni F."/>
            <person name="Magnuson J."/>
            <person name="Mondo S."/>
            <person name="Nolan M."/>
            <person name="Ohm R."/>
            <person name="Pangilinan J."/>
            <person name="Park H.-J."/>
            <person name="Ramirez L."/>
            <person name="Alfaro M."/>
            <person name="Sun H."/>
            <person name="Tritt A."/>
            <person name="Yoshinaga Y."/>
            <person name="Zwiers L.-H."/>
            <person name="Turgeon B."/>
            <person name="Goodwin S."/>
            <person name="Spatafora J."/>
            <person name="Crous P."/>
            <person name="Grigoriev I."/>
        </authorList>
    </citation>
    <scope>NUCLEOTIDE SEQUENCE</scope>
    <source>
        <strain evidence="4">CBS 121739</strain>
    </source>
</reference>
<evidence type="ECO:0000259" key="3">
    <source>
        <dbReference type="Pfam" id="PF05368"/>
    </source>
</evidence>
<keyword evidence="2" id="KW-0521">NADP</keyword>
<dbReference type="Proteomes" id="UP000799437">
    <property type="component" value="Unassembled WGS sequence"/>
</dbReference>
<evidence type="ECO:0000313" key="4">
    <source>
        <dbReference type="EMBL" id="KAF2760971.1"/>
    </source>
</evidence>
<evidence type="ECO:0000313" key="5">
    <source>
        <dbReference type="Proteomes" id="UP000799437"/>
    </source>
</evidence>
<dbReference type="PANTHER" id="PTHR42748:SF28">
    <property type="entry name" value="NMRA-LIKE DOMAIN-CONTAINING PROTEIN"/>
    <property type="match status" value="1"/>
</dbReference>
<dbReference type="RefSeq" id="XP_033603422.1">
    <property type="nucleotide sequence ID" value="XM_033743421.1"/>
</dbReference>
<dbReference type="AlphaFoldDB" id="A0A6A6WII1"/>
<comment type="similarity">
    <text evidence="1">Belongs to the NmrA-type oxidoreductase family.</text>
</comment>
<dbReference type="PANTHER" id="PTHR42748">
    <property type="entry name" value="NITROGEN METABOLITE REPRESSION PROTEIN NMRA FAMILY MEMBER"/>
    <property type="match status" value="1"/>
</dbReference>
<proteinExistence type="inferred from homology"/>
<gene>
    <name evidence="4" type="ORF">EJ05DRAFT_473539</name>
</gene>
<dbReference type="SUPFAM" id="SSF51735">
    <property type="entry name" value="NAD(P)-binding Rossmann-fold domains"/>
    <property type="match status" value="1"/>
</dbReference>
<name>A0A6A6WII1_9PEZI</name>
<dbReference type="InterPro" id="IPR008030">
    <property type="entry name" value="NmrA-like"/>
</dbReference>
<sequence length="326" mass="35671">MTRKRIIAVLGATRGQGGSVVDALLKTGRYNIRGVTTEDTETPAAHRLKERGVNVVHVNLDDPDSIAVAFTSAHVIFAVTTMYDGAMEREVTQGKNIADVAAALESLEHFVWSTLPSATTVSRGTMAVPHMDGKAQVDEYIIDSHPELARKTTFYWGGMYAENVTYAPFMPAPLPSAGRYVWVQPVARDTLVPMVGDHTVNTGLFVQKILEKPSICLPVGYVLGVVEWMPHGEMLSAWAAVLGDKKGHEIDAVYVKSDVETVGQLWPSTGKELGQLLKFAEEFGRKSWTKKGVNALEMQDLDLEIGEEEGKLVSTKEAIRKLGSKF</sequence>
<evidence type="ECO:0000256" key="2">
    <source>
        <dbReference type="ARBA" id="ARBA00022857"/>
    </source>
</evidence>
<dbReference type="Pfam" id="PF05368">
    <property type="entry name" value="NmrA"/>
    <property type="match status" value="1"/>
</dbReference>
<keyword evidence="5" id="KW-1185">Reference proteome</keyword>
<dbReference type="InterPro" id="IPR051164">
    <property type="entry name" value="NmrA-like_oxidored"/>
</dbReference>
<evidence type="ECO:0000256" key="1">
    <source>
        <dbReference type="ARBA" id="ARBA00006328"/>
    </source>
</evidence>
<dbReference type="InterPro" id="IPR036291">
    <property type="entry name" value="NAD(P)-bd_dom_sf"/>
</dbReference>
<dbReference type="EMBL" id="ML996567">
    <property type="protein sequence ID" value="KAF2760971.1"/>
    <property type="molecule type" value="Genomic_DNA"/>
</dbReference>
<organism evidence="4 5">
    <name type="scientific">Pseudovirgaria hyperparasitica</name>
    <dbReference type="NCBI Taxonomy" id="470096"/>
    <lineage>
        <taxon>Eukaryota</taxon>
        <taxon>Fungi</taxon>
        <taxon>Dikarya</taxon>
        <taxon>Ascomycota</taxon>
        <taxon>Pezizomycotina</taxon>
        <taxon>Dothideomycetes</taxon>
        <taxon>Dothideomycetes incertae sedis</taxon>
        <taxon>Acrospermales</taxon>
        <taxon>Acrospermaceae</taxon>
        <taxon>Pseudovirgaria</taxon>
    </lineage>
</organism>
<dbReference type="GeneID" id="54484475"/>